<organism evidence="9 10">
    <name type="scientific">Ferviditalea candida</name>
    <dbReference type="NCBI Taxonomy" id="3108399"/>
    <lineage>
        <taxon>Bacteria</taxon>
        <taxon>Bacillati</taxon>
        <taxon>Bacillota</taxon>
        <taxon>Bacilli</taxon>
        <taxon>Bacillales</taxon>
        <taxon>Paenibacillaceae</taxon>
        <taxon>Ferviditalea</taxon>
    </lineage>
</organism>
<reference evidence="9" key="1">
    <citation type="submission" date="2023-12" db="EMBL/GenBank/DDBJ databases">
        <title>Fervidustalea candida gen. nov., sp. nov., a novel member of the family Paenibacillaceae isolated from a geothermal area.</title>
        <authorList>
            <person name="Li W.-J."/>
            <person name="Jiao J.-Y."/>
            <person name="Chen Y."/>
        </authorList>
    </citation>
    <scope>NUCLEOTIDE SEQUENCE</scope>
    <source>
        <strain evidence="9">SYSU GA230002</strain>
    </source>
</reference>
<comment type="subcellular location">
    <subcellularLocation>
        <location evidence="1">Cell membrane</location>
        <topology evidence="1">Multi-pass membrane protein</topology>
    </subcellularLocation>
</comment>
<dbReference type="PANTHER" id="PTHR30619">
    <property type="entry name" value="DNA INTERNALIZATION/COMPETENCE PROTEIN COMEC/REC2"/>
    <property type="match status" value="1"/>
</dbReference>
<dbReference type="RefSeq" id="WP_371752846.1">
    <property type="nucleotide sequence ID" value="NZ_JAYJLD010000003.1"/>
</dbReference>
<feature type="transmembrane region" description="Helical" evidence="6">
    <location>
        <begin position="25"/>
        <end position="41"/>
    </location>
</feature>
<dbReference type="NCBIfam" id="TIGR00360">
    <property type="entry name" value="ComEC_N-term"/>
    <property type="match status" value="1"/>
</dbReference>
<feature type="transmembrane region" description="Helical" evidence="6">
    <location>
        <begin position="402"/>
        <end position="422"/>
    </location>
</feature>
<keyword evidence="4 6" id="KW-1133">Transmembrane helix</keyword>
<evidence type="ECO:0000256" key="1">
    <source>
        <dbReference type="ARBA" id="ARBA00004651"/>
    </source>
</evidence>
<dbReference type="InterPro" id="IPR052159">
    <property type="entry name" value="Competence_DNA_uptake"/>
</dbReference>
<feature type="domain" description="ComEC/Rec2-related protein" evidence="7">
    <location>
        <begin position="252"/>
        <end position="515"/>
    </location>
</feature>
<evidence type="ECO:0000256" key="2">
    <source>
        <dbReference type="ARBA" id="ARBA00022475"/>
    </source>
</evidence>
<proteinExistence type="predicted"/>
<feature type="domain" description="DUF4131" evidence="8">
    <location>
        <begin position="26"/>
        <end position="206"/>
    </location>
</feature>
<dbReference type="PANTHER" id="PTHR30619:SF7">
    <property type="entry name" value="BETA-LACTAMASE DOMAIN PROTEIN"/>
    <property type="match status" value="1"/>
</dbReference>
<protein>
    <submittedName>
        <fullName evidence="9">ComEC/Rec2 family competence protein</fullName>
    </submittedName>
</protein>
<evidence type="ECO:0000259" key="7">
    <source>
        <dbReference type="Pfam" id="PF03772"/>
    </source>
</evidence>
<evidence type="ECO:0000256" key="5">
    <source>
        <dbReference type="ARBA" id="ARBA00023136"/>
    </source>
</evidence>
<name>A0ABU5ZES0_9BACL</name>
<evidence type="ECO:0000256" key="6">
    <source>
        <dbReference type="SAM" id="Phobius"/>
    </source>
</evidence>
<gene>
    <name evidence="9" type="ORF">VF724_03560</name>
</gene>
<feature type="transmembrane region" description="Helical" evidence="6">
    <location>
        <begin position="48"/>
        <end position="68"/>
    </location>
</feature>
<evidence type="ECO:0000256" key="4">
    <source>
        <dbReference type="ARBA" id="ARBA00022989"/>
    </source>
</evidence>
<dbReference type="InterPro" id="IPR004477">
    <property type="entry name" value="ComEC_N"/>
</dbReference>
<dbReference type="Pfam" id="PF03772">
    <property type="entry name" value="Competence"/>
    <property type="match status" value="1"/>
</dbReference>
<feature type="transmembrane region" description="Helical" evidence="6">
    <location>
        <begin position="428"/>
        <end position="450"/>
    </location>
</feature>
<feature type="transmembrane region" description="Helical" evidence="6">
    <location>
        <begin position="273"/>
        <end position="294"/>
    </location>
</feature>
<sequence>MNRPAAGTVTAFVIGMMLYYNPQKPVIAGILLLFAVYLWRGRGDRRRAGLIAAASAGMLLFGAVYAYVNDTLNRTQLSLIVPEPFGEVRANCTGTVDTPVEVDGDRAFFVFRGTCAIEEAVGGNQQKQQNPQNHRKQSAISEKIRITVRLISMEEQTEVRQWERGDNIRFRGALSRPEPAGNFGGFDYRRYLYLQHIHWQASVKGLEGVALQKPDSWNRYSLQRMVDRWRVSLNGRLIGLYPESSAGLMESLLIGYREDLDPEQFRSFSNLGLTHLLAISGLHVGVVLGAILGLLKWMRITKETRLLIGILIIPVFIVLTGASPSVTRAGIMAAIALYAVRRNLLKDGLNVLSIAALLMLLWNPYFLFDISFQLSFIVTVGLIVGMPKLFAVLPIPGRKLKGLLTVTLVAQVVSFPLTIYYFNQFSLLSLIANLLIVPLYSLVVLPLGYVSLLADGIHHGSALVLGRGTEMIIRFSFRVIDGLNGLRAFRMIWPSPSFEWVILYYAVSGWLLFRLAGKHSSSPTEEAAE</sequence>
<evidence type="ECO:0000313" key="9">
    <source>
        <dbReference type="EMBL" id="MEB3100732.1"/>
    </source>
</evidence>
<evidence type="ECO:0000256" key="3">
    <source>
        <dbReference type="ARBA" id="ARBA00022692"/>
    </source>
</evidence>
<dbReference type="InterPro" id="IPR025405">
    <property type="entry name" value="DUF4131"/>
</dbReference>
<accession>A0ABU5ZES0</accession>
<keyword evidence="10" id="KW-1185">Reference proteome</keyword>
<comment type="caution">
    <text evidence="9">The sequence shown here is derived from an EMBL/GenBank/DDBJ whole genome shotgun (WGS) entry which is preliminary data.</text>
</comment>
<keyword evidence="2" id="KW-1003">Cell membrane</keyword>
<evidence type="ECO:0000313" key="10">
    <source>
        <dbReference type="Proteomes" id="UP001310386"/>
    </source>
</evidence>
<feature type="transmembrane region" description="Helical" evidence="6">
    <location>
        <begin position="306"/>
        <end position="323"/>
    </location>
</feature>
<dbReference type="Pfam" id="PF13567">
    <property type="entry name" value="DUF4131"/>
    <property type="match status" value="1"/>
</dbReference>
<feature type="transmembrane region" description="Helical" evidence="6">
    <location>
        <begin position="351"/>
        <end position="368"/>
    </location>
</feature>
<feature type="transmembrane region" description="Helical" evidence="6">
    <location>
        <begin position="374"/>
        <end position="395"/>
    </location>
</feature>
<feature type="transmembrane region" description="Helical" evidence="6">
    <location>
        <begin position="500"/>
        <end position="517"/>
    </location>
</feature>
<dbReference type="EMBL" id="JAYJLD010000003">
    <property type="protein sequence ID" value="MEB3100732.1"/>
    <property type="molecule type" value="Genomic_DNA"/>
</dbReference>
<keyword evidence="3 6" id="KW-0812">Transmembrane</keyword>
<dbReference type="Proteomes" id="UP001310386">
    <property type="component" value="Unassembled WGS sequence"/>
</dbReference>
<evidence type="ECO:0000259" key="8">
    <source>
        <dbReference type="Pfam" id="PF13567"/>
    </source>
</evidence>
<keyword evidence="5 6" id="KW-0472">Membrane</keyword>